<accession>A0A803LYC6</accession>
<dbReference type="Proteomes" id="UP000596660">
    <property type="component" value="Unplaced"/>
</dbReference>
<feature type="domain" description="Aminotransferase-like plant mobile" evidence="2">
    <location>
        <begin position="8"/>
        <end position="267"/>
    </location>
</feature>
<dbReference type="PANTHER" id="PTHR46033">
    <property type="entry name" value="PROTEIN MAIN-LIKE 2"/>
    <property type="match status" value="1"/>
</dbReference>
<dbReference type="InterPro" id="IPR019557">
    <property type="entry name" value="AminoTfrase-like_pln_mobile"/>
</dbReference>
<evidence type="ECO:0000313" key="4">
    <source>
        <dbReference type="Proteomes" id="UP000596660"/>
    </source>
</evidence>
<dbReference type="GO" id="GO:0010073">
    <property type="term" value="P:meristem maintenance"/>
    <property type="evidence" value="ECO:0007669"/>
    <property type="project" value="InterPro"/>
</dbReference>
<dbReference type="Pfam" id="PF10536">
    <property type="entry name" value="PMD"/>
    <property type="match status" value="1"/>
</dbReference>
<keyword evidence="4" id="KW-1185">Reference proteome</keyword>
<name>A0A803LYC6_CHEQI</name>
<dbReference type="Gramene" id="AUR62020477-RA">
    <property type="protein sequence ID" value="AUR62020477-RA:cds"/>
    <property type="gene ID" value="AUR62020477"/>
</dbReference>
<evidence type="ECO:0000259" key="2">
    <source>
        <dbReference type="Pfam" id="PF10536"/>
    </source>
</evidence>
<dbReference type="PANTHER" id="PTHR46033:SF67">
    <property type="entry name" value="AMINOTRANSFERASE-LIKE, PLANT MOBILE DOMAIN FAMILY PROTEIN"/>
    <property type="match status" value="1"/>
</dbReference>
<feature type="compositionally biased region" description="Basic and acidic residues" evidence="1">
    <location>
        <begin position="378"/>
        <end position="395"/>
    </location>
</feature>
<evidence type="ECO:0000313" key="3">
    <source>
        <dbReference type="EnsemblPlants" id="AUR62020477-RA:cds"/>
    </source>
</evidence>
<sequence length="497" mass="56243">MDIWMKRGSEFEHEAFLTLWLSRYVLPAQADGVINKGVFPIAILLARGTKISLAPAILASIYKDLRLLKEKIVWLRELGDQVDGGSVSRLCLSSPLQLLQVWIWERFTTLSPKPNFVTDGIRLQKWHKVANPKNNDVGLAFDAAMESFRWRPYTTSLSNGSICDKLYVEEASWVSVNSDVSIDLESYARIVRNSKLVGLNCVEQYLPHRVSMQFGLDQDIPCVFPRVSDTRNLAWNDYNRPVGDVKMYIPSRLFKSDVTMSYLEWWKDLEDVKDNVKCLRKRKDAKTNSKPCQESSKISMLVPPGFSPKSEGVAMSDCFDQLEPCSKRSQVTPCCPETVIEISESETCSALFSKGMKSDEEPDDDCLTLTELFGVESTQKESRSEALSVNRRERPQSSAADNALIQKITLAKENSENSLPSLECTREELIIEEKNESKVECQFTTPISTEVNKTQTTFNGTPECPDSPETPKMDILDRIARLQRIFDIYKSAKVGLI</sequence>
<dbReference type="AlphaFoldDB" id="A0A803LYC6"/>
<dbReference type="InterPro" id="IPR044824">
    <property type="entry name" value="MAIN-like"/>
</dbReference>
<reference evidence="3" key="2">
    <citation type="submission" date="2021-03" db="UniProtKB">
        <authorList>
            <consortium name="EnsemblPlants"/>
        </authorList>
    </citation>
    <scope>IDENTIFICATION</scope>
</reference>
<proteinExistence type="predicted"/>
<evidence type="ECO:0000256" key="1">
    <source>
        <dbReference type="SAM" id="MobiDB-lite"/>
    </source>
</evidence>
<protein>
    <recommendedName>
        <fullName evidence="2">Aminotransferase-like plant mobile domain-containing protein</fullName>
    </recommendedName>
</protein>
<feature type="region of interest" description="Disordered" evidence="1">
    <location>
        <begin position="377"/>
        <end position="400"/>
    </location>
</feature>
<dbReference type="EnsemblPlants" id="AUR62020477-RA">
    <property type="protein sequence ID" value="AUR62020477-RA:cds"/>
    <property type="gene ID" value="AUR62020477"/>
</dbReference>
<organism evidence="3 4">
    <name type="scientific">Chenopodium quinoa</name>
    <name type="common">Quinoa</name>
    <dbReference type="NCBI Taxonomy" id="63459"/>
    <lineage>
        <taxon>Eukaryota</taxon>
        <taxon>Viridiplantae</taxon>
        <taxon>Streptophyta</taxon>
        <taxon>Embryophyta</taxon>
        <taxon>Tracheophyta</taxon>
        <taxon>Spermatophyta</taxon>
        <taxon>Magnoliopsida</taxon>
        <taxon>eudicotyledons</taxon>
        <taxon>Gunneridae</taxon>
        <taxon>Pentapetalae</taxon>
        <taxon>Caryophyllales</taxon>
        <taxon>Chenopodiaceae</taxon>
        <taxon>Chenopodioideae</taxon>
        <taxon>Atripliceae</taxon>
        <taxon>Chenopodium</taxon>
    </lineage>
</organism>
<reference evidence="3" key="1">
    <citation type="journal article" date="2017" name="Nature">
        <title>The genome of Chenopodium quinoa.</title>
        <authorList>
            <person name="Jarvis D.E."/>
            <person name="Ho Y.S."/>
            <person name="Lightfoot D.J."/>
            <person name="Schmoeckel S.M."/>
            <person name="Li B."/>
            <person name="Borm T.J.A."/>
            <person name="Ohyanagi H."/>
            <person name="Mineta K."/>
            <person name="Michell C.T."/>
            <person name="Saber N."/>
            <person name="Kharbatia N.M."/>
            <person name="Rupper R.R."/>
            <person name="Sharp A.R."/>
            <person name="Dally N."/>
            <person name="Boughton B.A."/>
            <person name="Woo Y.H."/>
            <person name="Gao G."/>
            <person name="Schijlen E.G.W.M."/>
            <person name="Guo X."/>
            <person name="Momin A.A."/>
            <person name="Negrao S."/>
            <person name="Al-Babili S."/>
            <person name="Gehring C."/>
            <person name="Roessner U."/>
            <person name="Jung C."/>
            <person name="Murphy K."/>
            <person name="Arold S.T."/>
            <person name="Gojobori T."/>
            <person name="van der Linden C.G."/>
            <person name="van Loo E.N."/>
            <person name="Jellen E.N."/>
            <person name="Maughan P.J."/>
            <person name="Tester M."/>
        </authorList>
    </citation>
    <scope>NUCLEOTIDE SEQUENCE [LARGE SCALE GENOMIC DNA]</scope>
    <source>
        <strain evidence="3">cv. PI 614886</strain>
    </source>
</reference>